<organism evidence="1 2">
    <name type="scientific">Panagrolaimus sp. ES5</name>
    <dbReference type="NCBI Taxonomy" id="591445"/>
    <lineage>
        <taxon>Eukaryota</taxon>
        <taxon>Metazoa</taxon>
        <taxon>Ecdysozoa</taxon>
        <taxon>Nematoda</taxon>
        <taxon>Chromadorea</taxon>
        <taxon>Rhabditida</taxon>
        <taxon>Tylenchina</taxon>
        <taxon>Panagrolaimomorpha</taxon>
        <taxon>Panagrolaimoidea</taxon>
        <taxon>Panagrolaimidae</taxon>
        <taxon>Panagrolaimus</taxon>
    </lineage>
</organism>
<accession>A0AC34F7W6</accession>
<sequence>MFNFVLLLLCLVTFATASKCLDRSAGSYEFQPSKCYILGSTKLNWNDAENFCKSLGGHLGYVEDYDENRFFSTYVNQVLQTYTEYWIGSNNFVHSSTWTYSDGNPLKFSYWKYGGPEITNNSKCASVISESRHWQSSNCLEKKEFVCEVERIIPSNAWIPNPDTGHQYKVFNFSTTWKIAERICNRESSHLISIHSKQEMLFATRLIKPYTLKGSNDSCKYRFQTWIGLLTFNDNKTWIWTDNSAYNNTIHKELWALSEPDNPGMQDCGNIWTENACFPWVQNKFYNHDCKLTMNNFICKKPI</sequence>
<dbReference type="WBParaSite" id="ES5_v2.g12799.t1">
    <property type="protein sequence ID" value="ES5_v2.g12799.t1"/>
    <property type="gene ID" value="ES5_v2.g12799"/>
</dbReference>
<evidence type="ECO:0000313" key="2">
    <source>
        <dbReference type="WBParaSite" id="ES5_v2.g12799.t1"/>
    </source>
</evidence>
<reference evidence="2" key="1">
    <citation type="submission" date="2022-11" db="UniProtKB">
        <authorList>
            <consortium name="WormBaseParasite"/>
        </authorList>
    </citation>
    <scope>IDENTIFICATION</scope>
</reference>
<proteinExistence type="predicted"/>
<name>A0AC34F7W6_9BILA</name>
<evidence type="ECO:0000313" key="1">
    <source>
        <dbReference type="Proteomes" id="UP000887579"/>
    </source>
</evidence>
<protein>
    <submittedName>
        <fullName evidence="2">C-type lectin domain-containing protein</fullName>
    </submittedName>
</protein>
<dbReference type="Proteomes" id="UP000887579">
    <property type="component" value="Unplaced"/>
</dbReference>